<evidence type="ECO:0000313" key="2">
    <source>
        <dbReference type="Proteomes" id="UP000492821"/>
    </source>
</evidence>
<feature type="transmembrane region" description="Helical" evidence="1">
    <location>
        <begin position="129"/>
        <end position="153"/>
    </location>
</feature>
<keyword evidence="1" id="KW-0812">Transmembrane</keyword>
<evidence type="ECO:0000256" key="1">
    <source>
        <dbReference type="SAM" id="Phobius"/>
    </source>
</evidence>
<name>A0A7E4VSH6_PANRE</name>
<organism evidence="2 3">
    <name type="scientific">Panagrellus redivivus</name>
    <name type="common">Microworm</name>
    <dbReference type="NCBI Taxonomy" id="6233"/>
    <lineage>
        <taxon>Eukaryota</taxon>
        <taxon>Metazoa</taxon>
        <taxon>Ecdysozoa</taxon>
        <taxon>Nematoda</taxon>
        <taxon>Chromadorea</taxon>
        <taxon>Rhabditida</taxon>
        <taxon>Tylenchina</taxon>
        <taxon>Panagrolaimomorpha</taxon>
        <taxon>Panagrolaimoidea</taxon>
        <taxon>Panagrolaimidae</taxon>
        <taxon>Panagrellus</taxon>
    </lineage>
</organism>
<evidence type="ECO:0000313" key="3">
    <source>
        <dbReference type="WBParaSite" id="Pan_g2818.t1"/>
    </source>
</evidence>
<feature type="transmembrane region" description="Helical" evidence="1">
    <location>
        <begin position="66"/>
        <end position="87"/>
    </location>
</feature>
<keyword evidence="2" id="KW-1185">Reference proteome</keyword>
<reference evidence="2" key="1">
    <citation type="journal article" date="2013" name="Genetics">
        <title>The draft genome and transcriptome of Panagrellus redivivus are shaped by the harsh demands of a free-living lifestyle.</title>
        <authorList>
            <person name="Srinivasan J."/>
            <person name="Dillman A.R."/>
            <person name="Macchietto M.G."/>
            <person name="Heikkinen L."/>
            <person name="Lakso M."/>
            <person name="Fracchia K.M."/>
            <person name="Antoshechkin I."/>
            <person name="Mortazavi A."/>
            <person name="Wong G."/>
            <person name="Sternberg P.W."/>
        </authorList>
    </citation>
    <scope>NUCLEOTIDE SEQUENCE [LARGE SCALE GENOMIC DNA]</scope>
    <source>
        <strain evidence="2">MT8872</strain>
    </source>
</reference>
<dbReference type="AlphaFoldDB" id="A0A7E4VSH6"/>
<proteinExistence type="predicted"/>
<keyword evidence="1" id="KW-0472">Membrane</keyword>
<feature type="transmembrane region" description="Helical" evidence="1">
    <location>
        <begin position="168"/>
        <end position="190"/>
    </location>
</feature>
<protein>
    <submittedName>
        <fullName evidence="3">Uncharacterized protein</fullName>
    </submittedName>
</protein>
<keyword evidence="1" id="KW-1133">Transmembrane helix</keyword>
<feature type="transmembrane region" description="Helical" evidence="1">
    <location>
        <begin position="99"/>
        <end position="122"/>
    </location>
</feature>
<dbReference type="Proteomes" id="UP000492821">
    <property type="component" value="Unassembled WGS sequence"/>
</dbReference>
<reference evidence="3" key="2">
    <citation type="submission" date="2020-10" db="UniProtKB">
        <authorList>
            <consortium name="WormBaseParasite"/>
        </authorList>
    </citation>
    <scope>IDENTIFICATION</scope>
</reference>
<dbReference type="WBParaSite" id="Pan_g2818.t1">
    <property type="protein sequence ID" value="Pan_g2818.t1"/>
    <property type="gene ID" value="Pan_g2818"/>
</dbReference>
<sequence>MVLPKLRASTSLTDLDKVKHQEQISQFVHQQPIYPQEEYYEKRPYTERYFDSSGHRICAGLLHVKIGTYVFCTLVLQEIVGGIIFLLTRDEIRQGNVSARIVVLMLCRLAQLPPTAILYGGLYQCKRFYLLPFALCQVTLGPFVDISTFIMILEDAEPDNLFFNKFTWLNIVIPLILYMVLLIALMFVLYRCFVYFREYTAHNNKYCDDRSTALPLCRGNDISEVSASWNRTSGKADTQLSSAM</sequence>
<accession>A0A7E4VSH6</accession>